<sequence length="311" mass="35281">MEHVNHSELATTLANLYNMVHRLTDQVTQLVHRFDSLESANLLLKSELDRMTAIVNTLSASNTAAQSRSNDSALATVTDKTAMENPGTEASCYASRPISSNTETETWATIVKKAPQRGAVTSVRRRIAIARAFSIPSSEFVGYEIVYIPRYRRLNRAEIRRRFNHLGLDTTLIIDISFPARTVIGLLVHQAFKSELIKTLQDCKIEIISSFPPVALEHIVDPKFSQCNTAKRTKLGQAMHQDRCIRTLRFIRLHLVVSIARYFTDQNWISSALATDIIRARVPQPLKKCRANGFGLQWVKKLHQRNLIFRK</sequence>
<accession>A0A9P6WYZ2</accession>
<gene>
    <name evidence="1" type="ORF">G6F64_011671</name>
</gene>
<evidence type="ECO:0000313" key="1">
    <source>
        <dbReference type="EMBL" id="KAG1301581.1"/>
    </source>
</evidence>
<dbReference type="AlphaFoldDB" id="A0A9P6WYZ2"/>
<dbReference type="OrthoDB" id="2289470at2759"/>
<keyword evidence="2" id="KW-1185">Reference proteome</keyword>
<evidence type="ECO:0000313" key="2">
    <source>
        <dbReference type="Proteomes" id="UP000716291"/>
    </source>
</evidence>
<organism evidence="1 2">
    <name type="scientific">Rhizopus oryzae</name>
    <name type="common">Mucormycosis agent</name>
    <name type="synonym">Rhizopus arrhizus var. delemar</name>
    <dbReference type="NCBI Taxonomy" id="64495"/>
    <lineage>
        <taxon>Eukaryota</taxon>
        <taxon>Fungi</taxon>
        <taxon>Fungi incertae sedis</taxon>
        <taxon>Mucoromycota</taxon>
        <taxon>Mucoromycotina</taxon>
        <taxon>Mucoromycetes</taxon>
        <taxon>Mucorales</taxon>
        <taxon>Mucorineae</taxon>
        <taxon>Rhizopodaceae</taxon>
        <taxon>Rhizopus</taxon>
    </lineage>
</organism>
<proteinExistence type="predicted"/>
<dbReference type="Proteomes" id="UP000716291">
    <property type="component" value="Unassembled WGS sequence"/>
</dbReference>
<comment type="caution">
    <text evidence="1">The sequence shown here is derived from an EMBL/GenBank/DDBJ whole genome shotgun (WGS) entry which is preliminary data.</text>
</comment>
<name>A0A9P6WYZ2_RHIOR</name>
<protein>
    <submittedName>
        <fullName evidence="1">Uncharacterized protein</fullName>
    </submittedName>
</protein>
<dbReference type="EMBL" id="JAANQT010002985">
    <property type="protein sequence ID" value="KAG1301581.1"/>
    <property type="molecule type" value="Genomic_DNA"/>
</dbReference>
<reference evidence="1" key="1">
    <citation type="journal article" date="2020" name="Microb. Genom.">
        <title>Genetic diversity of clinical and environmental Mucorales isolates obtained from an investigation of mucormycosis cases among solid organ transplant recipients.</title>
        <authorList>
            <person name="Nguyen M.H."/>
            <person name="Kaul D."/>
            <person name="Muto C."/>
            <person name="Cheng S.J."/>
            <person name="Richter R.A."/>
            <person name="Bruno V.M."/>
            <person name="Liu G."/>
            <person name="Beyhan S."/>
            <person name="Sundermann A.J."/>
            <person name="Mounaud S."/>
            <person name="Pasculle A.W."/>
            <person name="Nierman W.C."/>
            <person name="Driscoll E."/>
            <person name="Cumbie R."/>
            <person name="Clancy C.J."/>
            <person name="Dupont C.L."/>
        </authorList>
    </citation>
    <scope>NUCLEOTIDE SEQUENCE</scope>
    <source>
        <strain evidence="1">GL11</strain>
    </source>
</reference>